<proteinExistence type="predicted"/>
<dbReference type="GO" id="GO:0005525">
    <property type="term" value="F:GTP binding"/>
    <property type="evidence" value="ECO:0007669"/>
    <property type="project" value="InterPro"/>
</dbReference>
<accession>A0A0D2H1Y0</accession>
<dbReference type="SUPFAM" id="SSF52540">
    <property type="entry name" value="P-loop containing nucleoside triphosphate hydrolases"/>
    <property type="match status" value="1"/>
</dbReference>
<dbReference type="Gene3D" id="3.40.50.300">
    <property type="entry name" value="P-loop containing nucleotide triphosphate hydrolases"/>
    <property type="match status" value="1"/>
</dbReference>
<sequence length="913" mass="98502">MASIFTYQDEPPRIHSPWSTPGSSTPQPFHHSREHLYSGGAYVTHALMKLEPERQDGPTEYKLHLLLRPRRKFLSTTTSSSIPGSQHYTPIVQAAIESSRSLGDSLFDRPLSQPSAQTRQTRLQQLTTQLLWRLQQSSPFHSSSNADLVLPLLPEATPRLGVPERPAKLLPGLEESQGALYEIGVADDGMLAGLVEDELQESLTNLKAMAASLGCTTNILRKVPVGACEWVDSDSETGHTETRKDVLWVAEVLVYPDTRGSADADIPRTTLDTSVDSSRPEDVSDLVDHASTDQFRVTLVGTTAAGKSSLLGTLSTSTLDNGRGKSRLSLLKHRHEIASGITSSVAHELVGYSENRHAQAAVINYASGNVSSWLDIHNLAQRLVLLSDSPGLPKFSKSAFRSLISWRPSWTILCVAADGSSEATNRTAATTSQGYSHSGNAESWDLSLSYLDLCLRLKLPLVVTITKMDIATKAGLRRVLAKILSALKAAGRKPVMLSNVPGPQPASEQGLARPGLQVIYERDQVEVDRLVGSMRNDAEQSTVPILMTSAITGVGISKLHALLRSMPSTCRPKQFPWRGHATNPALFHIDEVFSIPPSRVFTLDTENKIAKQGIVLCGHLSCGILSVGDTMLLGPFNLDSDGLSANASQSALSASSYAAGESLDTEGLPSSVLARSYQGETPRHSNQRYHTWATFLQVRIVSLRTLRLPVMRMHNGETGTIGVELLNDEHATIALSRARKGMVLADVTQNLAGYRSFSARFPTSDFAQTTSPVLILGGHAIVYINSIRAAVKVTAVALDEGEQFSTRAVATSCRDDSELFHFDIGDDDDDDNGAAVEVCGDGDGNGEGSKPNEERREIRVSFRFVSTVEWMEVGDQVLVVPTMTATGPVTGPAPASNLGGLAGFIGTVCEVFS</sequence>
<dbReference type="VEuPathDB" id="FungiDB:Z517_08472"/>
<dbReference type="RefSeq" id="XP_013282442.1">
    <property type="nucleotide sequence ID" value="XM_013426988.1"/>
</dbReference>
<name>A0A0D2H1Y0_9EURO</name>
<gene>
    <name evidence="3" type="ORF">Z517_08472</name>
</gene>
<reference evidence="3 4" key="1">
    <citation type="submission" date="2015-01" db="EMBL/GenBank/DDBJ databases">
        <title>The Genome Sequence of Fonsecaea pedrosoi CBS 271.37.</title>
        <authorList>
            <consortium name="The Broad Institute Genomics Platform"/>
            <person name="Cuomo C."/>
            <person name="de Hoog S."/>
            <person name="Gorbushina A."/>
            <person name="Stielow B."/>
            <person name="Teixiera M."/>
            <person name="Abouelleil A."/>
            <person name="Chapman S.B."/>
            <person name="Priest M."/>
            <person name="Young S.K."/>
            <person name="Wortman J."/>
            <person name="Nusbaum C."/>
            <person name="Birren B."/>
        </authorList>
    </citation>
    <scope>NUCLEOTIDE SEQUENCE [LARGE SCALE GENOMIC DNA]</scope>
    <source>
        <strain evidence="3 4">CBS 271.37</strain>
    </source>
</reference>
<dbReference type="AlphaFoldDB" id="A0A0D2H1Y0"/>
<evidence type="ECO:0000256" key="1">
    <source>
        <dbReference type="SAM" id="MobiDB-lite"/>
    </source>
</evidence>
<protein>
    <recommendedName>
        <fullName evidence="2">Tr-type G domain-containing protein</fullName>
    </recommendedName>
</protein>
<dbReference type="Pfam" id="PF00009">
    <property type="entry name" value="GTP_EFTU"/>
    <property type="match status" value="1"/>
</dbReference>
<feature type="compositionally biased region" description="Polar residues" evidence="1">
    <location>
        <begin position="17"/>
        <end position="27"/>
    </location>
</feature>
<dbReference type="EMBL" id="KN846973">
    <property type="protein sequence ID" value="KIW78634.1"/>
    <property type="molecule type" value="Genomic_DNA"/>
</dbReference>
<evidence type="ECO:0000313" key="3">
    <source>
        <dbReference type="EMBL" id="KIW78634.1"/>
    </source>
</evidence>
<dbReference type="STRING" id="1442368.A0A0D2H1Y0"/>
<dbReference type="PANTHER" id="PTHR43721:SF30">
    <property type="entry name" value="TR-TYPE G DOMAIN-CONTAINING PROTEIN"/>
    <property type="match status" value="1"/>
</dbReference>
<dbReference type="Proteomes" id="UP000053029">
    <property type="component" value="Unassembled WGS sequence"/>
</dbReference>
<dbReference type="InterPro" id="IPR050055">
    <property type="entry name" value="EF-Tu_GTPase"/>
</dbReference>
<dbReference type="InterPro" id="IPR000795">
    <property type="entry name" value="T_Tr_GTP-bd_dom"/>
</dbReference>
<dbReference type="OrthoDB" id="5342685at2759"/>
<dbReference type="GO" id="GO:0003924">
    <property type="term" value="F:GTPase activity"/>
    <property type="evidence" value="ECO:0007669"/>
    <property type="project" value="InterPro"/>
</dbReference>
<organism evidence="3 4">
    <name type="scientific">Fonsecaea pedrosoi CBS 271.37</name>
    <dbReference type="NCBI Taxonomy" id="1442368"/>
    <lineage>
        <taxon>Eukaryota</taxon>
        <taxon>Fungi</taxon>
        <taxon>Dikarya</taxon>
        <taxon>Ascomycota</taxon>
        <taxon>Pezizomycotina</taxon>
        <taxon>Eurotiomycetes</taxon>
        <taxon>Chaetothyriomycetidae</taxon>
        <taxon>Chaetothyriales</taxon>
        <taxon>Herpotrichiellaceae</taxon>
        <taxon>Fonsecaea</taxon>
    </lineage>
</organism>
<dbReference type="HOGENOM" id="CLU_006343_0_0_1"/>
<dbReference type="GO" id="GO:0003746">
    <property type="term" value="F:translation elongation factor activity"/>
    <property type="evidence" value="ECO:0007669"/>
    <property type="project" value="TreeGrafter"/>
</dbReference>
<dbReference type="GeneID" id="25307962"/>
<dbReference type="InterPro" id="IPR027417">
    <property type="entry name" value="P-loop_NTPase"/>
</dbReference>
<keyword evidence="4" id="KW-1185">Reference proteome</keyword>
<dbReference type="PANTHER" id="PTHR43721">
    <property type="entry name" value="ELONGATION FACTOR TU-RELATED"/>
    <property type="match status" value="1"/>
</dbReference>
<evidence type="ECO:0000313" key="4">
    <source>
        <dbReference type="Proteomes" id="UP000053029"/>
    </source>
</evidence>
<feature type="region of interest" description="Disordered" evidence="1">
    <location>
        <begin position="1"/>
        <end position="30"/>
    </location>
</feature>
<evidence type="ECO:0000259" key="2">
    <source>
        <dbReference type="Pfam" id="PF00009"/>
    </source>
</evidence>
<feature type="domain" description="Tr-type G" evidence="2">
    <location>
        <begin position="297"/>
        <end position="563"/>
    </location>
</feature>